<proteinExistence type="inferred from homology"/>
<protein>
    <submittedName>
        <fullName evidence="8">DMT family transporter</fullName>
    </submittedName>
</protein>
<evidence type="ECO:0000256" key="5">
    <source>
        <dbReference type="ARBA" id="ARBA00023136"/>
    </source>
</evidence>
<dbReference type="PANTHER" id="PTHR32322">
    <property type="entry name" value="INNER MEMBRANE TRANSPORTER"/>
    <property type="match status" value="1"/>
</dbReference>
<keyword evidence="5 6" id="KW-0472">Membrane</keyword>
<feature type="transmembrane region" description="Helical" evidence="6">
    <location>
        <begin position="248"/>
        <end position="267"/>
    </location>
</feature>
<evidence type="ECO:0000313" key="9">
    <source>
        <dbReference type="Proteomes" id="UP000886780"/>
    </source>
</evidence>
<dbReference type="SUPFAM" id="SSF103481">
    <property type="entry name" value="Multidrug resistance efflux transporter EmrE"/>
    <property type="match status" value="2"/>
</dbReference>
<evidence type="ECO:0000256" key="3">
    <source>
        <dbReference type="ARBA" id="ARBA00022692"/>
    </source>
</evidence>
<evidence type="ECO:0000256" key="2">
    <source>
        <dbReference type="ARBA" id="ARBA00007362"/>
    </source>
</evidence>
<reference evidence="8" key="1">
    <citation type="journal article" date="2021" name="PeerJ">
        <title>Extensive microbial diversity within the chicken gut microbiome revealed by metagenomics and culture.</title>
        <authorList>
            <person name="Gilroy R."/>
            <person name="Ravi A."/>
            <person name="Getino M."/>
            <person name="Pursley I."/>
            <person name="Horton D.L."/>
            <person name="Alikhan N.F."/>
            <person name="Baker D."/>
            <person name="Gharbi K."/>
            <person name="Hall N."/>
            <person name="Watson M."/>
            <person name="Adriaenssens E.M."/>
            <person name="Foster-Nyarko E."/>
            <person name="Jarju S."/>
            <person name="Secka A."/>
            <person name="Antonio M."/>
            <person name="Oren A."/>
            <person name="Chaudhuri R.R."/>
            <person name="La Ragione R."/>
            <person name="Hildebrand F."/>
            <person name="Pallen M.J."/>
        </authorList>
    </citation>
    <scope>NUCLEOTIDE SEQUENCE</scope>
    <source>
        <strain evidence="8">ChiGjej4B4-12881</strain>
    </source>
</reference>
<feature type="transmembrane region" description="Helical" evidence="6">
    <location>
        <begin position="94"/>
        <end position="116"/>
    </location>
</feature>
<dbReference type="EMBL" id="DXEU01000029">
    <property type="protein sequence ID" value="HIX51511.1"/>
    <property type="molecule type" value="Genomic_DNA"/>
</dbReference>
<dbReference type="InterPro" id="IPR037185">
    <property type="entry name" value="EmrE-like"/>
</dbReference>
<feature type="domain" description="EamA" evidence="7">
    <location>
        <begin position="5"/>
        <end position="139"/>
    </location>
</feature>
<comment type="subcellular location">
    <subcellularLocation>
        <location evidence="1">Membrane</location>
        <topology evidence="1">Multi-pass membrane protein</topology>
    </subcellularLocation>
</comment>
<gene>
    <name evidence="8" type="ORF">IAA28_01745</name>
</gene>
<keyword evidence="3 6" id="KW-0812">Transmembrane</keyword>
<feature type="transmembrane region" description="Helical" evidence="6">
    <location>
        <begin position="218"/>
        <end position="236"/>
    </location>
</feature>
<dbReference type="InterPro" id="IPR000620">
    <property type="entry name" value="EamA_dom"/>
</dbReference>
<feature type="transmembrane region" description="Helical" evidence="6">
    <location>
        <begin position="148"/>
        <end position="168"/>
    </location>
</feature>
<organism evidence="8 9">
    <name type="scientific">Candidatus Lachnoclostridium stercoripullorum</name>
    <dbReference type="NCBI Taxonomy" id="2838635"/>
    <lineage>
        <taxon>Bacteria</taxon>
        <taxon>Bacillati</taxon>
        <taxon>Bacillota</taxon>
        <taxon>Clostridia</taxon>
        <taxon>Lachnospirales</taxon>
        <taxon>Lachnospiraceae</taxon>
    </lineage>
</organism>
<dbReference type="Pfam" id="PF00892">
    <property type="entry name" value="EamA"/>
    <property type="match status" value="2"/>
</dbReference>
<evidence type="ECO:0000256" key="6">
    <source>
        <dbReference type="SAM" id="Phobius"/>
    </source>
</evidence>
<dbReference type="PANTHER" id="PTHR32322:SF2">
    <property type="entry name" value="EAMA DOMAIN-CONTAINING PROTEIN"/>
    <property type="match status" value="1"/>
</dbReference>
<feature type="transmembrane region" description="Helical" evidence="6">
    <location>
        <begin position="67"/>
        <end position="88"/>
    </location>
</feature>
<evidence type="ECO:0000256" key="4">
    <source>
        <dbReference type="ARBA" id="ARBA00022989"/>
    </source>
</evidence>
<dbReference type="Proteomes" id="UP000886780">
    <property type="component" value="Unassembled WGS sequence"/>
</dbReference>
<dbReference type="AlphaFoldDB" id="A0A9D1W2X5"/>
<feature type="transmembrane region" description="Helical" evidence="6">
    <location>
        <begin position="273"/>
        <end position="291"/>
    </location>
</feature>
<evidence type="ECO:0000256" key="1">
    <source>
        <dbReference type="ARBA" id="ARBA00004141"/>
    </source>
</evidence>
<comment type="similarity">
    <text evidence="2">Belongs to the EamA transporter family.</text>
</comment>
<evidence type="ECO:0000313" key="8">
    <source>
        <dbReference type="EMBL" id="HIX51511.1"/>
    </source>
</evidence>
<feature type="transmembrane region" description="Helical" evidence="6">
    <location>
        <begin position="36"/>
        <end position="55"/>
    </location>
</feature>
<name>A0A9D1W2X5_9FIRM</name>
<feature type="transmembrane region" description="Helical" evidence="6">
    <location>
        <begin position="180"/>
        <end position="198"/>
    </location>
</feature>
<keyword evidence="4 6" id="KW-1133">Transmembrane helix</keyword>
<accession>A0A9D1W2X5</accession>
<evidence type="ECO:0000259" key="7">
    <source>
        <dbReference type="Pfam" id="PF00892"/>
    </source>
</evidence>
<reference evidence="8" key="2">
    <citation type="submission" date="2021-04" db="EMBL/GenBank/DDBJ databases">
        <authorList>
            <person name="Gilroy R."/>
        </authorList>
    </citation>
    <scope>NUCLEOTIDE SEQUENCE</scope>
    <source>
        <strain evidence="8">ChiGjej4B4-12881</strain>
    </source>
</reference>
<dbReference type="InterPro" id="IPR050638">
    <property type="entry name" value="AA-Vitamin_Transporters"/>
</dbReference>
<comment type="caution">
    <text evidence="8">The sequence shown here is derived from an EMBL/GenBank/DDBJ whole genome shotgun (WGS) entry which is preliminary data.</text>
</comment>
<feature type="transmembrane region" description="Helical" evidence="6">
    <location>
        <begin position="125"/>
        <end position="142"/>
    </location>
</feature>
<dbReference type="Gene3D" id="1.10.3730.20">
    <property type="match status" value="2"/>
</dbReference>
<sequence length="297" mass="32016">MKKLVVLLPVLSGVLWGSAGVFVRDLTEMGMDDYTLLSSRMIVAAAAVFLGICLYDRSLLKIRPKDLWIFLGGGVLGMLGLSFCYNIAISQLTLSLAAVLLSLSPVFVLLLSAVLFREKVTGRKVGCMAAALAGCALASGVLESASGMQWTVSGILIGLMGAFFYGLYSIFTKVAMERGYHSFTIILYCMAVVALVLLPFTDWEFLGRTVTEGGPSMWLFMLLHSLCTSVLPYVCYTLGLKFMDAGKASILAACEPVAAMVFGILFFREMPTALSLAGLCLTVLALIFLSMPEKERA</sequence>
<dbReference type="GO" id="GO:0016020">
    <property type="term" value="C:membrane"/>
    <property type="evidence" value="ECO:0007669"/>
    <property type="project" value="UniProtKB-SubCell"/>
</dbReference>
<feature type="domain" description="EamA" evidence="7">
    <location>
        <begin position="153"/>
        <end position="290"/>
    </location>
</feature>